<gene>
    <name evidence="1" type="ORF">A0U89_09350</name>
</gene>
<evidence type="ECO:0000313" key="1">
    <source>
        <dbReference type="EMBL" id="AOX17307.1"/>
    </source>
</evidence>
<sequence length="128" mass="13882">MNTVRPPSPAARSAYVRSLYRAPGLRVRIGRRPCGWPLPGRSIVLLSACNPAGVRLPDDVNAHRMGLLEDALRNVPHLLGEGRLGQWSEALFAAAMPLAPACRLARRFGQNAVVALRPGRAAFLVWLA</sequence>
<dbReference type="Pfam" id="PF11697">
    <property type="entry name" value="DUF3293"/>
    <property type="match status" value="1"/>
</dbReference>
<accession>A0A1D8UUX0</accession>
<dbReference type="RefSeq" id="WP_070402943.1">
    <property type="nucleotide sequence ID" value="NZ_BJVW01000001.1"/>
</dbReference>
<evidence type="ECO:0000313" key="2">
    <source>
        <dbReference type="Proteomes" id="UP000179145"/>
    </source>
</evidence>
<keyword evidence="2" id="KW-1185">Reference proteome</keyword>
<dbReference type="InterPro" id="IPR021710">
    <property type="entry name" value="DUF3293"/>
</dbReference>
<dbReference type="EMBL" id="CP014674">
    <property type="protein sequence ID" value="AOX17307.1"/>
    <property type="molecule type" value="Genomic_DNA"/>
</dbReference>
<name>A0A1D8UUX0_9PROT</name>
<evidence type="ECO:0008006" key="3">
    <source>
        <dbReference type="Google" id="ProtNLM"/>
    </source>
</evidence>
<reference evidence="1 2" key="1">
    <citation type="journal article" date="2016" name="Microb. Cell Fact.">
        <title>Dissection of exopolysaccharide biosynthesis in Kozakia baliensis.</title>
        <authorList>
            <person name="Brandt J.U."/>
            <person name="Jakob F."/>
            <person name="Behr J."/>
            <person name="Geissler A.J."/>
            <person name="Vogel R.F."/>
        </authorList>
    </citation>
    <scope>NUCLEOTIDE SEQUENCE [LARGE SCALE GENOMIC DNA]</scope>
    <source>
        <strain evidence="1 2">DSM 14400</strain>
    </source>
</reference>
<proteinExistence type="predicted"/>
<dbReference type="KEGG" id="kba:A0U89_09350"/>
<dbReference type="STRING" id="153496.A0U89_09350"/>
<organism evidence="1 2">
    <name type="scientific">Kozakia baliensis</name>
    <dbReference type="NCBI Taxonomy" id="153496"/>
    <lineage>
        <taxon>Bacteria</taxon>
        <taxon>Pseudomonadati</taxon>
        <taxon>Pseudomonadota</taxon>
        <taxon>Alphaproteobacteria</taxon>
        <taxon>Acetobacterales</taxon>
        <taxon>Acetobacteraceae</taxon>
        <taxon>Kozakia</taxon>
    </lineage>
</organism>
<dbReference type="Proteomes" id="UP000179145">
    <property type="component" value="Chromosome"/>
</dbReference>
<dbReference type="OrthoDB" id="7280165at2"/>
<protein>
    <recommendedName>
        <fullName evidence="3">DUF3293 domain-containing protein</fullName>
    </recommendedName>
</protein>
<dbReference type="AlphaFoldDB" id="A0A1D8UUX0"/>